<gene>
    <name evidence="5" type="ORF">SUZIE_164335</name>
</gene>
<feature type="compositionally biased region" description="Basic and acidic residues" evidence="3">
    <location>
        <begin position="261"/>
        <end position="279"/>
    </location>
</feature>
<comment type="caution">
    <text evidence="5">The sequence shown here is derived from an EMBL/GenBank/DDBJ whole genome shotgun (WGS) entry which is preliminary data.</text>
</comment>
<accession>A0AA41N0W9</accession>
<feature type="region of interest" description="Disordered" evidence="3">
    <location>
        <begin position="359"/>
        <end position="390"/>
    </location>
</feature>
<sequence length="1743" mass="200272">MELYFGEYQHVQQEYGVHLRLASDETKKSRNSQHSKAGSYGVSIRVQGIDGHPYIVLNNTERCLADTSFPENGPSFPPPLINHLTPHSSNGSVLKENSTEELQLPENPYAQTSPIRNLKQPSFHEGKNGVLEHKDGPMKPSHVLNFQRHPELLQPYDPEKNELNLQNHQPPESNWLKNLTEEDTNNKKGWTCFPKPGHSQPINPPLESSVTAIRLCSSVVIEDPKKQTSVCVNVQSCTKERVGDEALAPSGRSLAAHSPHAHPETKKTRPDVLPFRRQDSAGPVLDGGRSRRSSSSSTTPTSATSLYRFLLDDQECAIHADNVNRHENRRYIPFLPGTGRDIDTGSIPGVDQLIEKFDQKPGLQRRGRSGKRNRINPDDRKRSRSVDSAFPFGLQGNSEYLTEFSRNLGKSSEHLLRPSQVCPQRPLSQEHRGKQSVGRTFAKLQGATRGTQSSLPRSQQNKDGKVAENKGSQESMVIPVSSLPAQSKKEEEIKTATATLMLQNRVVPTSPDSGAKKISVKTFSSNSNTQATPDLLKGQQELTQQSNEETAKQILYNYLKEGSTDNEDATKRKVNLVFEKIQTLKSRAAGSAQGNNQASNSSSEVKDLLEQKNKLTLEVAELQRQLQLEVKNQQNIKEERERMRADLEELQNQCDSKVEENSMLQQRLEESEGELRKNLEELFQVKMEREQHQTEIRDLQDQLSEMHDELDSAKQSEDREKGALIEELLQAKQDLQDLLIAKEEQEDLLRKRERELTALKGALKEEVSSHDQEMDKLKEQYDAELQALRESVEEATKNVEVLASRSNASEQNQVGAANREKALKEENEKLRVRIGELERRMAQLQRQIEDVKGDEAQVKETLKKCQGEMQQLEEALVCAKKEEKEATSARRVLESELADAQRDLSQMTQKQKHLSEKLQDETEQKEQLRKQKNEMEKERWHLDQTIEKLQKEMADIVEASRTSTLELQNQLDEYKEKNRRDLAEMQRQLKEKTLEAEKSRLATMKMQDEMRSMEEELRDYQRAQDEALTKRQLLEQTLKDLEYELEAKSHLKDDRSRLLKQMEDKVSQLEMELEEERNNSDLLSERITRSREQMEQMRNELLQERAVRQDLECDKISLERQNKDLKSRIIHLEGSYRSSKEGLVVQMEARIAELEDRLESEERDRASLQLSNRRLERKVKELVMQVDDEHLSLTDQKDQLSLRLKAMKRQVEEAEEEIDRLESSKKKLQRELEEQIDVNEQLQGQLNAMKKDLRTNSLVTFPGKPFLSSAAAASPLSTSVLWTCLKFSSCPQIGVTPIAKWKKAVRSPRSPCCAPTAGSSLTSPLHLFQANVCRLRLTVPPESPVSEQTEKKIERREQHPEPSNGEPTRKLPQGVVYGVVRRSDPNQQKEMVVYGWSTNQLKEEMNYIKDVRATLEKVRKRMYGDYDEMRQKIRQLTQELSVSHAQQDYLESHIQTQSSALDSFNAMNSALASDSIGLQKTLVDVTLENSNIKDQIRNLQQTYEESMDKLREKQRQLEVAQVENQLLKLKVESSQEANAEVMREMTKKLYSQYEERLHEEQRKHSAEKEALLEETNSFLKAIEEANKKMQAAEISLEEKDQRIGELDRLIERMEKERHQLQLQLLEHETEMSGEITDSDKERYQQLEEASANLRERIRHLDDMVHCQQKKVKQMVEEVSTCARPGDQKCFLCEETSALEQIWLSAVSCGSHMNLPRQGFFSYVWCELMIILLTESILQTKHCS</sequence>
<feature type="compositionally biased region" description="Basic and acidic residues" evidence="3">
    <location>
        <begin position="375"/>
        <end position="385"/>
    </location>
</feature>
<protein>
    <submittedName>
        <fullName evidence="5">Cingulin-like protein 1</fullName>
    </submittedName>
</protein>
<dbReference type="InterPro" id="IPR002928">
    <property type="entry name" value="Myosin_tail"/>
</dbReference>
<dbReference type="GO" id="GO:0005923">
    <property type="term" value="C:bicellular tight junction"/>
    <property type="evidence" value="ECO:0007669"/>
    <property type="project" value="TreeGrafter"/>
</dbReference>
<feature type="region of interest" description="Disordered" evidence="3">
    <location>
        <begin position="903"/>
        <end position="937"/>
    </location>
</feature>
<dbReference type="Proteomes" id="UP001166674">
    <property type="component" value="Unassembled WGS sequence"/>
</dbReference>
<dbReference type="PANTHER" id="PTHR46349:SF2">
    <property type="entry name" value="CINGULIN-LIKE PROTEIN 1"/>
    <property type="match status" value="1"/>
</dbReference>
<evidence type="ECO:0000256" key="3">
    <source>
        <dbReference type="SAM" id="MobiDB-lite"/>
    </source>
</evidence>
<feature type="domain" description="Myosin tail" evidence="4">
    <location>
        <begin position="1010"/>
        <end position="1252"/>
    </location>
</feature>
<evidence type="ECO:0000259" key="4">
    <source>
        <dbReference type="Pfam" id="PF01576"/>
    </source>
</evidence>
<dbReference type="EMBL" id="JAATJV010378313">
    <property type="protein sequence ID" value="MBZ3881718.1"/>
    <property type="molecule type" value="Genomic_DNA"/>
</dbReference>
<proteinExistence type="predicted"/>
<dbReference type="GO" id="GO:0150105">
    <property type="term" value="P:protein localization to cell-cell junction"/>
    <property type="evidence" value="ECO:0007669"/>
    <property type="project" value="TreeGrafter"/>
</dbReference>
<feature type="region of interest" description="Disordered" evidence="3">
    <location>
        <begin position="251"/>
        <end position="302"/>
    </location>
</feature>
<evidence type="ECO:0000256" key="2">
    <source>
        <dbReference type="SAM" id="Coils"/>
    </source>
</evidence>
<feature type="coiled-coil region" evidence="2">
    <location>
        <begin position="1419"/>
        <end position="1446"/>
    </location>
</feature>
<dbReference type="GO" id="GO:0016459">
    <property type="term" value="C:myosin complex"/>
    <property type="evidence" value="ECO:0007669"/>
    <property type="project" value="InterPro"/>
</dbReference>
<keyword evidence="1 2" id="KW-0175">Coiled coil</keyword>
<reference evidence="5" key="1">
    <citation type="submission" date="2020-03" db="EMBL/GenBank/DDBJ databases">
        <title>Studies in the Genomics of Life Span.</title>
        <authorList>
            <person name="Glass D."/>
        </authorList>
    </citation>
    <scope>NUCLEOTIDE SEQUENCE</scope>
    <source>
        <strain evidence="5">SUZIE</strain>
        <tissue evidence="5">Muscle</tissue>
    </source>
</reference>
<feature type="compositionally biased region" description="Low complexity" evidence="3">
    <location>
        <begin position="293"/>
        <end position="302"/>
    </location>
</feature>
<evidence type="ECO:0000313" key="5">
    <source>
        <dbReference type="EMBL" id="MBZ3881718.1"/>
    </source>
</evidence>
<feature type="region of interest" description="Disordered" evidence="3">
    <location>
        <begin position="586"/>
        <end position="606"/>
    </location>
</feature>
<feature type="compositionally biased region" description="Polar residues" evidence="3">
    <location>
        <begin position="85"/>
        <end position="96"/>
    </location>
</feature>
<evidence type="ECO:0000256" key="1">
    <source>
        <dbReference type="ARBA" id="ARBA00023054"/>
    </source>
</evidence>
<feature type="region of interest" description="Disordered" evidence="3">
    <location>
        <begin position="416"/>
        <end position="490"/>
    </location>
</feature>
<feature type="region of interest" description="Disordered" evidence="3">
    <location>
        <begin position="69"/>
        <end position="98"/>
    </location>
</feature>
<feature type="compositionally biased region" description="Basic and acidic residues" evidence="3">
    <location>
        <begin position="1348"/>
        <end position="1360"/>
    </location>
</feature>
<feature type="compositionally biased region" description="Low complexity" evidence="3">
    <location>
        <begin position="588"/>
        <end position="603"/>
    </location>
</feature>
<feature type="coiled-coil region" evidence="2">
    <location>
        <begin position="1482"/>
        <end position="1663"/>
    </location>
</feature>
<organism evidence="5 6">
    <name type="scientific">Sciurus carolinensis</name>
    <name type="common">Eastern gray squirrel</name>
    <dbReference type="NCBI Taxonomy" id="30640"/>
    <lineage>
        <taxon>Eukaryota</taxon>
        <taxon>Metazoa</taxon>
        <taxon>Chordata</taxon>
        <taxon>Craniata</taxon>
        <taxon>Vertebrata</taxon>
        <taxon>Euteleostomi</taxon>
        <taxon>Mammalia</taxon>
        <taxon>Eutheria</taxon>
        <taxon>Euarchontoglires</taxon>
        <taxon>Glires</taxon>
        <taxon>Rodentia</taxon>
        <taxon>Sciuromorpha</taxon>
        <taxon>Sciuridae</taxon>
        <taxon>Sciurinae</taxon>
        <taxon>Sciurini</taxon>
        <taxon>Sciurus</taxon>
    </lineage>
</organism>
<feature type="region of interest" description="Disordered" evidence="3">
    <location>
        <begin position="1343"/>
        <end position="1371"/>
    </location>
</feature>
<name>A0AA41N0W9_SCICA</name>
<feature type="compositionally biased region" description="Polar residues" evidence="3">
    <location>
        <begin position="448"/>
        <end position="459"/>
    </location>
</feature>
<feature type="compositionally biased region" description="Basic and acidic residues" evidence="3">
    <location>
        <begin position="913"/>
        <end position="937"/>
    </location>
</feature>
<keyword evidence="6" id="KW-1185">Reference proteome</keyword>
<dbReference type="Pfam" id="PF01576">
    <property type="entry name" value="Myosin_tail_1"/>
    <property type="match status" value="1"/>
</dbReference>
<dbReference type="PANTHER" id="PTHR46349">
    <property type="entry name" value="CINGULIN-LIKE PROTEIN 1-RELATED"/>
    <property type="match status" value="1"/>
</dbReference>
<evidence type="ECO:0000313" key="6">
    <source>
        <dbReference type="Proteomes" id="UP001166674"/>
    </source>
</evidence>
<feature type="compositionally biased region" description="Basic residues" evidence="3">
    <location>
        <begin position="363"/>
        <end position="374"/>
    </location>
</feature>